<evidence type="ECO:0000256" key="1">
    <source>
        <dbReference type="SAM" id="SignalP"/>
    </source>
</evidence>
<dbReference type="EMBL" id="JALLPJ020000149">
    <property type="protein sequence ID" value="KAL3800942.1"/>
    <property type="molecule type" value="Genomic_DNA"/>
</dbReference>
<accession>A0ABD3QL29</accession>
<reference evidence="2 3" key="1">
    <citation type="submission" date="2024-10" db="EMBL/GenBank/DDBJ databases">
        <title>Updated reference genomes for cyclostephanoid diatoms.</title>
        <authorList>
            <person name="Roberts W.R."/>
            <person name="Alverson A.J."/>
        </authorList>
    </citation>
    <scope>NUCLEOTIDE SEQUENCE [LARGE SCALE GENOMIC DNA]</scope>
    <source>
        <strain evidence="2 3">AJA010-31</strain>
    </source>
</reference>
<gene>
    <name evidence="2" type="ORF">ACHAWO_000075</name>
</gene>
<dbReference type="AlphaFoldDB" id="A0ABD3QL29"/>
<keyword evidence="3" id="KW-1185">Reference proteome</keyword>
<proteinExistence type="predicted"/>
<comment type="caution">
    <text evidence="2">The sequence shown here is derived from an EMBL/GenBank/DDBJ whole genome shotgun (WGS) entry which is preliminary data.</text>
</comment>
<sequence>MKNIIYLLISLLCIAGAFEFEEAADRDIAIDNDLDEYYHRNLRFRTDVRTCEDGYICYRDSDCDPKNGDYCEFRTRRGYVTNRDFPTDIKTCPNGEECDDEYDCDVGVCAYRTTRGVPRAGYTRRFKTCRNGDRGGCTFREVTGTTFDRSGDRKSCRNHDLCQDHCPDGSLCKHRPNQWD</sequence>
<protein>
    <submittedName>
        <fullName evidence="2">Uncharacterized protein</fullName>
    </submittedName>
</protein>
<organism evidence="2 3">
    <name type="scientific">Cyclotella atomus</name>
    <dbReference type="NCBI Taxonomy" id="382360"/>
    <lineage>
        <taxon>Eukaryota</taxon>
        <taxon>Sar</taxon>
        <taxon>Stramenopiles</taxon>
        <taxon>Ochrophyta</taxon>
        <taxon>Bacillariophyta</taxon>
        <taxon>Coscinodiscophyceae</taxon>
        <taxon>Thalassiosirophycidae</taxon>
        <taxon>Stephanodiscales</taxon>
        <taxon>Stephanodiscaceae</taxon>
        <taxon>Cyclotella</taxon>
    </lineage>
</organism>
<feature type="chain" id="PRO_5044838323" evidence="1">
    <location>
        <begin position="20"/>
        <end position="180"/>
    </location>
</feature>
<name>A0ABD3QL29_9STRA</name>
<feature type="signal peptide" evidence="1">
    <location>
        <begin position="1"/>
        <end position="19"/>
    </location>
</feature>
<evidence type="ECO:0000313" key="2">
    <source>
        <dbReference type="EMBL" id="KAL3800942.1"/>
    </source>
</evidence>
<dbReference type="Proteomes" id="UP001530400">
    <property type="component" value="Unassembled WGS sequence"/>
</dbReference>
<evidence type="ECO:0000313" key="3">
    <source>
        <dbReference type="Proteomes" id="UP001530400"/>
    </source>
</evidence>
<keyword evidence="1" id="KW-0732">Signal</keyword>